<name>A0A1W0WMQ2_HYPEX</name>
<dbReference type="AlphaFoldDB" id="A0A1W0WMQ2"/>
<organism evidence="3 4">
    <name type="scientific">Hypsibius exemplaris</name>
    <name type="common">Freshwater tardigrade</name>
    <dbReference type="NCBI Taxonomy" id="2072580"/>
    <lineage>
        <taxon>Eukaryota</taxon>
        <taxon>Metazoa</taxon>
        <taxon>Ecdysozoa</taxon>
        <taxon>Tardigrada</taxon>
        <taxon>Eutardigrada</taxon>
        <taxon>Parachela</taxon>
        <taxon>Hypsibioidea</taxon>
        <taxon>Hypsibiidae</taxon>
        <taxon>Hypsibius</taxon>
    </lineage>
</organism>
<dbReference type="EMBL" id="MTYJ01000074">
    <property type="protein sequence ID" value="OQV16403.1"/>
    <property type="molecule type" value="Genomic_DNA"/>
</dbReference>
<evidence type="ECO:0000259" key="2">
    <source>
        <dbReference type="PROSITE" id="PS50836"/>
    </source>
</evidence>
<comment type="caution">
    <text evidence="3">The sequence shown here is derived from an EMBL/GenBank/DDBJ whole genome shotgun (WGS) entry which is preliminary data.</text>
</comment>
<keyword evidence="1" id="KW-0732">Signal</keyword>
<reference evidence="4" key="1">
    <citation type="submission" date="2017-01" db="EMBL/GenBank/DDBJ databases">
        <title>Comparative genomics of anhydrobiosis in the tardigrade Hypsibius dujardini.</title>
        <authorList>
            <person name="Yoshida Y."/>
            <person name="Koutsovoulos G."/>
            <person name="Laetsch D."/>
            <person name="Stevens L."/>
            <person name="Kumar S."/>
            <person name="Horikawa D."/>
            <person name="Ishino K."/>
            <person name="Komine S."/>
            <person name="Tomita M."/>
            <person name="Blaxter M."/>
            <person name="Arakawa K."/>
        </authorList>
    </citation>
    <scope>NUCLEOTIDE SEQUENCE [LARGE SCALE GENOMIC DNA]</scope>
    <source>
        <strain evidence="4">Z151</strain>
    </source>
</reference>
<evidence type="ECO:0000313" key="3">
    <source>
        <dbReference type="EMBL" id="OQV16403.1"/>
    </source>
</evidence>
<proteinExistence type="predicted"/>
<dbReference type="OrthoDB" id="6372137at2759"/>
<dbReference type="PROSITE" id="PS50836">
    <property type="entry name" value="DOMON"/>
    <property type="match status" value="1"/>
</dbReference>
<feature type="chain" id="PRO_5010721634" description="DOMON domain-containing protein" evidence="1">
    <location>
        <begin position="22"/>
        <end position="229"/>
    </location>
</feature>
<feature type="domain" description="DOMON" evidence="2">
    <location>
        <begin position="77"/>
        <end position="204"/>
    </location>
</feature>
<accession>A0A1W0WMQ2</accession>
<protein>
    <recommendedName>
        <fullName evidence="2">DOMON domain-containing protein</fullName>
    </recommendedName>
</protein>
<keyword evidence="4" id="KW-1185">Reference proteome</keyword>
<dbReference type="InterPro" id="IPR005018">
    <property type="entry name" value="DOMON_domain"/>
</dbReference>
<sequence>MATSPDVIAVVVVLAFAVTNGASVPSLADGGGNNNLTPSSNADGQNVAKTGGEVCGTGGMVCIGLPFGCAGKSELSCDVLAKVGVTGPTVHIDLSAWAQRGQKLALENRWIAVGFSENGQMGKSPVVHCFVDAGKAQSKLTFNSNMEYRNIGWKDIDQTQLSAMRLTSEADTLSCSVNLNRTLTIKGLNFDLAGTKHSLIIATGPFVAGVIKYHSTLSPETTFPDSFIF</sequence>
<feature type="signal peptide" evidence="1">
    <location>
        <begin position="1"/>
        <end position="21"/>
    </location>
</feature>
<evidence type="ECO:0000256" key="1">
    <source>
        <dbReference type="SAM" id="SignalP"/>
    </source>
</evidence>
<dbReference type="Proteomes" id="UP000192578">
    <property type="component" value="Unassembled WGS sequence"/>
</dbReference>
<evidence type="ECO:0000313" key="4">
    <source>
        <dbReference type="Proteomes" id="UP000192578"/>
    </source>
</evidence>
<dbReference type="Pfam" id="PF03351">
    <property type="entry name" value="DOMON"/>
    <property type="match status" value="1"/>
</dbReference>
<gene>
    <name evidence="3" type="ORF">BV898_09394</name>
</gene>